<keyword evidence="2" id="KW-1185">Reference proteome</keyword>
<comment type="caution">
    <text evidence="1">The sequence shown here is derived from an EMBL/GenBank/DDBJ whole genome shotgun (WGS) entry which is preliminary data.</text>
</comment>
<protein>
    <submittedName>
        <fullName evidence="1">Uncharacterized protein</fullName>
    </submittedName>
</protein>
<organism evidence="1 2">
    <name type="scientific">Cohnella kolymensis</name>
    <dbReference type="NCBI Taxonomy" id="1590652"/>
    <lineage>
        <taxon>Bacteria</taxon>
        <taxon>Bacillati</taxon>
        <taxon>Bacillota</taxon>
        <taxon>Bacilli</taxon>
        <taxon>Bacillales</taxon>
        <taxon>Paenibacillaceae</taxon>
        <taxon>Cohnella</taxon>
    </lineage>
</organism>
<evidence type="ECO:0000313" key="2">
    <source>
        <dbReference type="Proteomes" id="UP000054526"/>
    </source>
</evidence>
<dbReference type="EMBL" id="JXAL01000001">
    <property type="protein sequence ID" value="KIL37228.1"/>
    <property type="molecule type" value="Genomic_DNA"/>
</dbReference>
<dbReference type="Proteomes" id="UP000054526">
    <property type="component" value="Unassembled WGS sequence"/>
</dbReference>
<proteinExistence type="predicted"/>
<accession>A0ABR5A883</accession>
<evidence type="ECO:0000313" key="1">
    <source>
        <dbReference type="EMBL" id="KIL37228.1"/>
    </source>
</evidence>
<sequence length="94" mass="10702">MWGYVQFTQERKKDGYVQLYSGVRKNEGYLMGMCTLLKVAGERGYTQERKKDGYVHFHFTQVAENKDISGMCTSLRSGETRILMGMFGLAGMGK</sequence>
<gene>
    <name evidence="1" type="ORF">SD71_00430</name>
</gene>
<reference evidence="1 2" key="1">
    <citation type="submission" date="2014-12" db="EMBL/GenBank/DDBJ databases">
        <title>Draft genome sequence of Cohnella kolymensis strain B-2846.</title>
        <authorList>
            <person name="Karlyshev A.V."/>
            <person name="Kudryashova E.B."/>
        </authorList>
    </citation>
    <scope>NUCLEOTIDE SEQUENCE [LARGE SCALE GENOMIC DNA]</scope>
    <source>
        <strain evidence="1 2">VKM B-2846</strain>
    </source>
</reference>
<name>A0ABR5A883_9BACL</name>